<keyword evidence="10" id="KW-1185">Reference proteome</keyword>
<proteinExistence type="inferred from homology"/>
<dbReference type="PANTHER" id="PTHR32057">
    <property type="entry name" value="PROTEIN ADENYLYLTRANSFERASE SELO, MITOCHONDRIAL"/>
    <property type="match status" value="1"/>
</dbReference>
<dbReference type="HOGENOM" id="CLU_010245_4_1_4"/>
<dbReference type="Proteomes" id="UP000056322">
    <property type="component" value="Chromosome 1"/>
</dbReference>
<comment type="catalytic activity">
    <reaction evidence="8">
        <text>L-threonyl-[protein] + ATP = 3-O-(5'-adenylyl)-L-threonyl-[protein] + diphosphate</text>
        <dbReference type="Rhea" id="RHEA:54292"/>
        <dbReference type="Rhea" id="RHEA-COMP:11060"/>
        <dbReference type="Rhea" id="RHEA-COMP:13847"/>
        <dbReference type="ChEBI" id="CHEBI:30013"/>
        <dbReference type="ChEBI" id="CHEBI:30616"/>
        <dbReference type="ChEBI" id="CHEBI:33019"/>
        <dbReference type="ChEBI" id="CHEBI:138113"/>
        <dbReference type="EC" id="2.7.7.108"/>
    </reaction>
</comment>
<dbReference type="EC" id="2.7.7.-" evidence="8"/>
<sequence length="497" mass="55225">MMNAPTNLTPDQYGFCFDHSYSKLPEVLFSRANPKRFNHPSFVIFNVSLAKTLGLNANVIESSNWACFSGLEIPVMAYPIAQAYAGHQFGGFNNLGDGRAVLLGEHILPDATRVDIQLKGAGQTPYSRSGDGLAGLGPMLREYLISEAMHALGVPTTRSLAVMLTGEVVYRAQPQSGAVLTRVAASHIRVGTFQYAAAINQVDVLKALADYTINRHYPAIKDHPNPYVALLDAVINAQASLITNWMRLGFIHGVMNTDNMSIAGETIDYGPCAFVNAYSPNTVFSSIDQNGRYAFGNQPKMGEWNLTRFAESLLPLLAKDREEAIRIATDRLNLYQTQYRDCWLNAMRNKLGIFDAAAINAEPSDLNLVEDLLMLMYKHQADFTNTFRQLNNPGQLDEGLVSDVGFQHWQTRWKERLAKQKQTMAEVVELMNAHNPQVIPRNHLVEEVLESAAQGNMTPFHDFLEVLQNPYNLPMNDKYLSGAGSGFDETYQTFCGT</sequence>
<dbReference type="EMBL" id="LN794158">
    <property type="protein sequence ID" value="CEN55398.1"/>
    <property type="molecule type" value="Genomic_DNA"/>
</dbReference>
<comment type="catalytic activity">
    <reaction evidence="8">
        <text>L-tyrosyl-[protein] + UTP = O-(5'-uridylyl)-L-tyrosyl-[protein] + diphosphate</text>
        <dbReference type="Rhea" id="RHEA:83887"/>
        <dbReference type="Rhea" id="RHEA-COMP:10136"/>
        <dbReference type="Rhea" id="RHEA-COMP:20238"/>
        <dbReference type="ChEBI" id="CHEBI:33019"/>
        <dbReference type="ChEBI" id="CHEBI:46398"/>
        <dbReference type="ChEBI" id="CHEBI:46858"/>
        <dbReference type="ChEBI" id="CHEBI:90602"/>
    </reaction>
</comment>
<evidence type="ECO:0000256" key="7">
    <source>
        <dbReference type="ARBA" id="ARBA00022842"/>
    </source>
</evidence>
<evidence type="ECO:0000256" key="8">
    <source>
        <dbReference type="HAMAP-Rule" id="MF_00692"/>
    </source>
</evidence>
<feature type="binding site" evidence="8">
    <location>
        <position position="132"/>
    </location>
    <ligand>
        <name>ATP</name>
        <dbReference type="ChEBI" id="CHEBI:30616"/>
    </ligand>
</feature>
<keyword evidence="8" id="KW-0464">Manganese</keyword>
<dbReference type="InterPro" id="IPR003846">
    <property type="entry name" value="SelO"/>
</dbReference>
<comment type="catalytic activity">
    <reaction evidence="8">
        <text>L-seryl-[protein] + ATP = 3-O-(5'-adenylyl)-L-seryl-[protein] + diphosphate</text>
        <dbReference type="Rhea" id="RHEA:58120"/>
        <dbReference type="Rhea" id="RHEA-COMP:9863"/>
        <dbReference type="Rhea" id="RHEA-COMP:15073"/>
        <dbReference type="ChEBI" id="CHEBI:29999"/>
        <dbReference type="ChEBI" id="CHEBI:30616"/>
        <dbReference type="ChEBI" id="CHEBI:33019"/>
        <dbReference type="ChEBI" id="CHEBI:142516"/>
        <dbReference type="EC" id="2.7.7.108"/>
    </reaction>
</comment>
<evidence type="ECO:0000256" key="2">
    <source>
        <dbReference type="ARBA" id="ARBA00022679"/>
    </source>
</evidence>
<dbReference type="PANTHER" id="PTHR32057:SF14">
    <property type="entry name" value="PROTEIN ADENYLYLTRANSFERASE SELO, MITOCHONDRIAL"/>
    <property type="match status" value="1"/>
</dbReference>
<dbReference type="GO" id="GO:0000287">
    <property type="term" value="F:magnesium ion binding"/>
    <property type="evidence" value="ECO:0007669"/>
    <property type="project" value="UniProtKB-UniRule"/>
</dbReference>
<dbReference type="EC" id="2.7.7.108" evidence="8"/>
<dbReference type="GO" id="GO:0070733">
    <property type="term" value="F:AMPylase activity"/>
    <property type="evidence" value="ECO:0007669"/>
    <property type="project" value="UniProtKB-EC"/>
</dbReference>
<feature type="binding site" evidence="8">
    <location>
        <position position="268"/>
    </location>
    <ligand>
        <name>ATP</name>
        <dbReference type="ChEBI" id="CHEBI:30616"/>
    </ligand>
</feature>
<comment type="catalytic activity">
    <reaction evidence="8">
        <text>L-histidyl-[protein] + UTP = N(tele)-(5'-uridylyl)-L-histidyl-[protein] + diphosphate</text>
        <dbReference type="Rhea" id="RHEA:83891"/>
        <dbReference type="Rhea" id="RHEA-COMP:9745"/>
        <dbReference type="Rhea" id="RHEA-COMP:20239"/>
        <dbReference type="ChEBI" id="CHEBI:29979"/>
        <dbReference type="ChEBI" id="CHEBI:33019"/>
        <dbReference type="ChEBI" id="CHEBI:46398"/>
        <dbReference type="ChEBI" id="CHEBI:233474"/>
    </reaction>
</comment>
<reference evidence="10" key="1">
    <citation type="submission" date="2014-12" db="EMBL/GenBank/DDBJ databases">
        <authorList>
            <person name="Salcher M.M."/>
        </authorList>
    </citation>
    <scope>NUCLEOTIDE SEQUENCE [LARGE SCALE GENOMIC DNA]</scope>
    <source>
        <strain evidence="10">MMS-10A-171</strain>
    </source>
</reference>
<comment type="catalytic activity">
    <reaction evidence="8">
        <text>L-tyrosyl-[protein] + ATP = O-(5'-adenylyl)-L-tyrosyl-[protein] + diphosphate</text>
        <dbReference type="Rhea" id="RHEA:54288"/>
        <dbReference type="Rhea" id="RHEA-COMP:10136"/>
        <dbReference type="Rhea" id="RHEA-COMP:13846"/>
        <dbReference type="ChEBI" id="CHEBI:30616"/>
        <dbReference type="ChEBI" id="CHEBI:33019"/>
        <dbReference type="ChEBI" id="CHEBI:46858"/>
        <dbReference type="ChEBI" id="CHEBI:83624"/>
        <dbReference type="EC" id="2.7.7.108"/>
    </reaction>
</comment>
<dbReference type="GO" id="GO:0030145">
    <property type="term" value="F:manganese ion binding"/>
    <property type="evidence" value="ECO:0007669"/>
    <property type="project" value="UniProtKB-UniRule"/>
</dbReference>
<feature type="binding site" evidence="8">
    <location>
        <position position="98"/>
    </location>
    <ligand>
        <name>ATP</name>
        <dbReference type="ChEBI" id="CHEBI:30616"/>
    </ligand>
</feature>
<feature type="binding site" evidence="8">
    <location>
        <position position="131"/>
    </location>
    <ligand>
        <name>ATP</name>
        <dbReference type="ChEBI" id="CHEBI:30616"/>
    </ligand>
</feature>
<keyword evidence="5 8" id="KW-0547">Nucleotide-binding</keyword>
<keyword evidence="3 8" id="KW-0548">Nucleotidyltransferase</keyword>
<feature type="binding site" evidence="8">
    <location>
        <position position="96"/>
    </location>
    <ligand>
        <name>ATP</name>
        <dbReference type="ChEBI" id="CHEBI:30616"/>
    </ligand>
</feature>
<evidence type="ECO:0000256" key="3">
    <source>
        <dbReference type="ARBA" id="ARBA00022695"/>
    </source>
</evidence>
<dbReference type="HAMAP" id="MF_00692">
    <property type="entry name" value="SelO"/>
    <property type="match status" value="1"/>
</dbReference>
<evidence type="ECO:0000313" key="9">
    <source>
        <dbReference type="EMBL" id="CEN55398.1"/>
    </source>
</evidence>
<dbReference type="KEGG" id="mbac:BN1209_0346"/>
<dbReference type="Pfam" id="PF02696">
    <property type="entry name" value="SelO"/>
    <property type="match status" value="1"/>
</dbReference>
<evidence type="ECO:0000256" key="5">
    <source>
        <dbReference type="ARBA" id="ARBA00022741"/>
    </source>
</evidence>
<gene>
    <name evidence="8" type="primary">ydiU</name>
    <name evidence="8" type="synonym">selO</name>
    <name evidence="9" type="ORF">BN1209_0346</name>
</gene>
<comment type="function">
    <text evidence="8">Nucleotidyltransferase involved in the post-translational modification of proteins. It can catalyze the addition of adenosine monophosphate (AMP) or uridine monophosphate (UMP) to a protein, resulting in modifications known as AMPylation and UMPylation.</text>
</comment>
<dbReference type="GO" id="GO:0005524">
    <property type="term" value="F:ATP binding"/>
    <property type="evidence" value="ECO:0007669"/>
    <property type="project" value="UniProtKB-UniRule"/>
</dbReference>
<accession>A0A0B7ISZ1</accession>
<evidence type="ECO:0000313" key="10">
    <source>
        <dbReference type="Proteomes" id="UP000056322"/>
    </source>
</evidence>
<keyword evidence="2 8" id="KW-0808">Transferase</keyword>
<comment type="cofactor">
    <cofactor evidence="8">
        <name>Mg(2+)</name>
        <dbReference type="ChEBI" id="CHEBI:18420"/>
    </cofactor>
    <cofactor evidence="8">
        <name>Mn(2+)</name>
        <dbReference type="ChEBI" id="CHEBI:29035"/>
    </cofactor>
</comment>
<keyword evidence="6 8" id="KW-0067">ATP-binding</keyword>
<protein>
    <recommendedName>
        <fullName evidence="8">Protein nucleotidyltransferase YdiU</fullName>
        <ecNumber evidence="8">2.7.7.-</ecNumber>
    </recommendedName>
    <alternativeName>
        <fullName evidence="8">Protein adenylyltransferase YdiU</fullName>
        <ecNumber evidence="8">2.7.7.108</ecNumber>
    </alternativeName>
    <alternativeName>
        <fullName evidence="8">Protein uridylyltransferase YdiU</fullName>
        <ecNumber evidence="8">2.7.7.-</ecNumber>
    </alternativeName>
</protein>
<feature type="binding site" evidence="8">
    <location>
        <position position="99"/>
    </location>
    <ligand>
        <name>ATP</name>
        <dbReference type="ChEBI" id="CHEBI:30616"/>
    </ligand>
</feature>
<name>A0A0B7ISZ1_9PROT</name>
<feature type="binding site" evidence="8">
    <location>
        <position position="119"/>
    </location>
    <ligand>
        <name>ATP</name>
        <dbReference type="ChEBI" id="CHEBI:30616"/>
    </ligand>
</feature>
<evidence type="ECO:0000256" key="6">
    <source>
        <dbReference type="ARBA" id="ARBA00022840"/>
    </source>
</evidence>
<evidence type="ECO:0000256" key="4">
    <source>
        <dbReference type="ARBA" id="ARBA00022723"/>
    </source>
</evidence>
<organism evidence="9 10">
    <name type="scientific">Candidatus Methylopumilus turicensis</name>
    <dbReference type="NCBI Taxonomy" id="1581680"/>
    <lineage>
        <taxon>Bacteria</taxon>
        <taxon>Pseudomonadati</taxon>
        <taxon>Pseudomonadota</taxon>
        <taxon>Betaproteobacteria</taxon>
        <taxon>Nitrosomonadales</taxon>
        <taxon>Methylophilaceae</taxon>
        <taxon>Candidatus Methylopumilus</taxon>
    </lineage>
</organism>
<feature type="binding site" evidence="8">
    <location>
        <position position="189"/>
    </location>
    <ligand>
        <name>ATP</name>
        <dbReference type="ChEBI" id="CHEBI:30616"/>
    </ligand>
</feature>
<feature type="binding site" evidence="8">
    <location>
        <position position="259"/>
    </location>
    <ligand>
        <name>Mg(2+)</name>
        <dbReference type="ChEBI" id="CHEBI:18420"/>
    </ligand>
</feature>
<dbReference type="NCBIfam" id="NF000658">
    <property type="entry name" value="PRK00029.1"/>
    <property type="match status" value="1"/>
</dbReference>
<feature type="active site" description="Proton acceptor" evidence="8">
    <location>
        <position position="258"/>
    </location>
</feature>
<feature type="binding site" evidence="8">
    <location>
        <position position="182"/>
    </location>
    <ligand>
        <name>ATP</name>
        <dbReference type="ChEBI" id="CHEBI:30616"/>
    </ligand>
</feature>
<evidence type="ECO:0000256" key="1">
    <source>
        <dbReference type="ARBA" id="ARBA00009747"/>
    </source>
</evidence>
<keyword evidence="7 8" id="KW-0460">Magnesium</keyword>
<comment type="catalytic activity">
    <reaction evidence="8">
        <text>L-seryl-[protein] + UTP = O-(5'-uridylyl)-L-seryl-[protein] + diphosphate</text>
        <dbReference type="Rhea" id="RHEA:64604"/>
        <dbReference type="Rhea" id="RHEA-COMP:9863"/>
        <dbReference type="Rhea" id="RHEA-COMP:16635"/>
        <dbReference type="ChEBI" id="CHEBI:29999"/>
        <dbReference type="ChEBI" id="CHEBI:33019"/>
        <dbReference type="ChEBI" id="CHEBI:46398"/>
        <dbReference type="ChEBI" id="CHEBI:156051"/>
    </reaction>
</comment>
<comment type="similarity">
    <text evidence="1 8">Belongs to the SELO family.</text>
</comment>
<keyword evidence="4 8" id="KW-0479">Metal-binding</keyword>
<feature type="binding site" evidence="8">
    <location>
        <position position="268"/>
    </location>
    <ligand>
        <name>Mg(2+)</name>
        <dbReference type="ChEBI" id="CHEBI:18420"/>
    </ligand>
</feature>
<dbReference type="AlphaFoldDB" id="A0A0B7ISZ1"/>